<feature type="transmembrane region" description="Helical" evidence="2">
    <location>
        <begin position="12"/>
        <end position="29"/>
    </location>
</feature>
<feature type="region of interest" description="Disordered" evidence="1">
    <location>
        <begin position="367"/>
        <end position="418"/>
    </location>
</feature>
<dbReference type="InterPro" id="IPR002881">
    <property type="entry name" value="DUF58"/>
</dbReference>
<dbReference type="AlphaFoldDB" id="A0A5B8C792"/>
<dbReference type="OrthoDB" id="9812729at2"/>
<dbReference type="PANTHER" id="PTHR34351">
    <property type="entry name" value="SLR1927 PROTEIN-RELATED"/>
    <property type="match status" value="1"/>
</dbReference>
<dbReference type="Pfam" id="PF01882">
    <property type="entry name" value="DUF58"/>
    <property type="match status" value="1"/>
</dbReference>
<proteinExistence type="predicted"/>
<reference evidence="4 5" key="1">
    <citation type="submission" date="2019-05" db="EMBL/GenBank/DDBJ databases">
        <title>Georgenia *** sp. nov., and Georgenia *** sp. nov., isolated from the intestinal contents of plateau pika (Ochotona curzoniae) in the Qinghai-Tibet plateau of China.</title>
        <authorList>
            <person name="Tian Z."/>
        </authorList>
    </citation>
    <scope>NUCLEOTIDE SEQUENCE [LARGE SCALE GENOMIC DNA]</scope>
    <source>
        <strain evidence="4 5">Z443</strain>
    </source>
</reference>
<evidence type="ECO:0000259" key="3">
    <source>
        <dbReference type="Pfam" id="PF01882"/>
    </source>
</evidence>
<dbReference type="KEGG" id="gyu:FE374_11890"/>
<accession>A0A5B8C792</accession>
<name>A0A5B8C792_9MICO</name>
<keyword evidence="2" id="KW-1133">Transmembrane helix</keyword>
<dbReference type="PANTHER" id="PTHR34351:SF1">
    <property type="entry name" value="SLR1927 PROTEIN"/>
    <property type="match status" value="1"/>
</dbReference>
<evidence type="ECO:0000256" key="2">
    <source>
        <dbReference type="SAM" id="Phobius"/>
    </source>
</evidence>
<feature type="region of interest" description="Disordered" evidence="1">
    <location>
        <begin position="440"/>
        <end position="462"/>
    </location>
</feature>
<dbReference type="EMBL" id="CP040915">
    <property type="protein sequence ID" value="QDC25215.1"/>
    <property type="molecule type" value="Genomic_DNA"/>
</dbReference>
<keyword evidence="2" id="KW-0472">Membrane</keyword>
<feature type="domain" description="DUF58" evidence="3">
    <location>
        <begin position="199"/>
        <end position="273"/>
    </location>
</feature>
<feature type="compositionally biased region" description="Basic and acidic residues" evidence="1">
    <location>
        <begin position="367"/>
        <end position="394"/>
    </location>
</feature>
<evidence type="ECO:0000256" key="1">
    <source>
        <dbReference type="SAM" id="MobiDB-lite"/>
    </source>
</evidence>
<evidence type="ECO:0000313" key="4">
    <source>
        <dbReference type="EMBL" id="QDC25215.1"/>
    </source>
</evidence>
<dbReference type="Proteomes" id="UP000314616">
    <property type="component" value="Chromosome"/>
</dbReference>
<protein>
    <submittedName>
        <fullName evidence="4">DUF58 domain-containing protein</fullName>
    </submittedName>
</protein>
<organism evidence="4 5">
    <name type="scientific">Georgenia yuyongxinii</name>
    <dbReference type="NCBI Taxonomy" id="2589797"/>
    <lineage>
        <taxon>Bacteria</taxon>
        <taxon>Bacillati</taxon>
        <taxon>Actinomycetota</taxon>
        <taxon>Actinomycetes</taxon>
        <taxon>Micrococcales</taxon>
        <taxon>Bogoriellaceae</taxon>
        <taxon>Georgenia</taxon>
    </lineage>
</organism>
<gene>
    <name evidence="4" type="ORF">FE374_11890</name>
</gene>
<sequence length="462" mass="49943">MKLPGLTTRGLAFLAAGVTAALLAMVLGYPDITRIGVLLAVLPLLAVLSGRRRTPHLEVRRAVAPDRLRPGTDGVVRLTVRNAGRRPTLPFLAEDHVDPALGEPGRFVLPRLTPGEWYTVTYPLRPALRGAYGLGPLALRLQDPFGLAGASIRQGDEAEVLVLPEVHELGRTRLRREGDAGDWPVPHSIAPQGEDDLSTRQYRYGDDLRRVHWPATAHRGQLMVRQEERPARRRVALVLDSRARAHWGTADGSFEWAVSALASVAVHLGAQGWSLSLVTAETVRDGTAAKVLTADAVLNELARATISWGDLDPVLRAARELPAGAVVAAFTDHDEQALGRLTPARPPGAVGVLLLLRAETFAEDVRSVREGRGSRAGREGRDVRDVREGRDNRSAPDGSGTLGRFGDPSDDDADARAEHHARLARVAGWRTAVVRAGDPVKSSWQRATAVHRSPTSARVRVS</sequence>
<evidence type="ECO:0000313" key="5">
    <source>
        <dbReference type="Proteomes" id="UP000314616"/>
    </source>
</evidence>
<dbReference type="RefSeq" id="WP_139929341.1">
    <property type="nucleotide sequence ID" value="NZ_CP040915.1"/>
</dbReference>
<keyword evidence="2" id="KW-0812">Transmembrane</keyword>